<dbReference type="Proteomes" id="UP001376459">
    <property type="component" value="Unassembled WGS sequence"/>
</dbReference>
<name>A0ABU8UPQ5_9ACTN</name>
<dbReference type="EMBL" id="JBBKAK010000001">
    <property type="protein sequence ID" value="MEJ8670889.1"/>
    <property type="molecule type" value="Genomic_DNA"/>
</dbReference>
<sequence>MDPPWPTGQRGKKPREILRAAIQPVVSDADHPVHPLSAVDVTTCQVRHQPVESRPQHSLLGGAATVVAVCGYDDAALFMRDPLVDPQLIAHTVPVTLP</sequence>
<proteinExistence type="predicted"/>
<evidence type="ECO:0000313" key="1">
    <source>
        <dbReference type="EMBL" id="MEJ8670889.1"/>
    </source>
</evidence>
<protein>
    <submittedName>
        <fullName evidence="1">Uncharacterized protein</fullName>
    </submittedName>
</protein>
<keyword evidence="2" id="KW-1185">Reference proteome</keyword>
<accession>A0ABU8UPQ5</accession>
<gene>
    <name evidence="1" type="ORF">WKI71_28275</name>
</gene>
<organism evidence="1 2">
    <name type="scientific">Streptomyces machairae</name>
    <dbReference type="NCBI Taxonomy" id="3134109"/>
    <lineage>
        <taxon>Bacteria</taxon>
        <taxon>Bacillati</taxon>
        <taxon>Actinomycetota</taxon>
        <taxon>Actinomycetes</taxon>
        <taxon>Kitasatosporales</taxon>
        <taxon>Streptomycetaceae</taxon>
        <taxon>Streptomyces</taxon>
    </lineage>
</organism>
<comment type="caution">
    <text evidence="1">The sequence shown here is derived from an EMBL/GenBank/DDBJ whole genome shotgun (WGS) entry which is preliminary data.</text>
</comment>
<evidence type="ECO:0000313" key="2">
    <source>
        <dbReference type="Proteomes" id="UP001376459"/>
    </source>
</evidence>
<reference evidence="1 2" key="1">
    <citation type="submission" date="2024-03" db="EMBL/GenBank/DDBJ databases">
        <title>Novel Streptomyces species of biotechnological and ecological value are a feature of Machair soil.</title>
        <authorList>
            <person name="Prole J.R."/>
            <person name="Goodfellow M."/>
            <person name="Allenby N."/>
            <person name="Ward A.C."/>
        </authorList>
    </citation>
    <scope>NUCLEOTIDE SEQUENCE [LARGE SCALE GENOMIC DNA]</scope>
    <source>
        <strain evidence="1 2">MS1.AVA.1</strain>
    </source>
</reference>